<reference evidence="1" key="1">
    <citation type="submission" date="2023-11" db="EMBL/GenBank/DDBJ databases">
        <title>Streptococcus anginosus urogential strains.</title>
        <authorList>
            <person name="Appleberry H."/>
            <person name="Garcia-Israel J."/>
            <person name="Wolfe A."/>
            <person name="Putonti C."/>
        </authorList>
    </citation>
    <scope>NUCLEOTIDE SEQUENCE</scope>
    <source>
        <strain evidence="1">UMB1758</strain>
    </source>
</reference>
<dbReference type="GO" id="GO:0016740">
    <property type="term" value="F:transferase activity"/>
    <property type="evidence" value="ECO:0007669"/>
    <property type="project" value="UniProtKB-KW"/>
</dbReference>
<dbReference type="RefSeq" id="WP_026624442.1">
    <property type="nucleotide sequence ID" value="NZ_JAWWVP020000001.1"/>
</dbReference>
<gene>
    <name evidence="1" type="ORF">SFH28_04155</name>
</gene>
<dbReference type="Pfam" id="PF08843">
    <property type="entry name" value="AbiEii"/>
    <property type="match status" value="1"/>
</dbReference>
<keyword evidence="1" id="KW-0808">Transferase</keyword>
<accession>A0AAP6EMG3</accession>
<proteinExistence type="predicted"/>
<dbReference type="InterPro" id="IPR014942">
    <property type="entry name" value="AbiEii"/>
</dbReference>
<dbReference type="AlphaFoldDB" id="A0AAP6EMG3"/>
<sequence>MNKAKLTALCHKVSKEVGLSFNAVMLYYFLESILKKLAGSKYSERFIFKGGFLLSSVVGIDSRSTVDIDFLLRNMQLSEENIVQMLNETLKPEESDDIFYELQNIVPIKEEDQYGGFRANILCKMENIRQIVPLDIATGDVITPHPIDYKYVSSFGEEEIIIKAYPIETMLAEKIQTIYARGFLNSRSKDYYDLYIIYKLKDKDVNVEILREACRKTFSYRKTEFDIGKIIDLLEKLKINEAFLKRWQAYSRKNLYAKDITFEEVLDNGIKMVEKIKNEN</sequence>
<name>A0AAP6EMG3_STRAP</name>
<organism evidence="1">
    <name type="scientific">Streptococcus anginosus</name>
    <dbReference type="NCBI Taxonomy" id="1328"/>
    <lineage>
        <taxon>Bacteria</taxon>
        <taxon>Bacillati</taxon>
        <taxon>Bacillota</taxon>
        <taxon>Bacilli</taxon>
        <taxon>Lactobacillales</taxon>
        <taxon>Streptococcaceae</taxon>
        <taxon>Streptococcus</taxon>
        <taxon>Streptococcus anginosus group</taxon>
    </lineage>
</organism>
<dbReference type="EMBL" id="JAWWVP010000003">
    <property type="protein sequence ID" value="MDX5040055.1"/>
    <property type="molecule type" value="Genomic_DNA"/>
</dbReference>
<evidence type="ECO:0000313" key="1">
    <source>
        <dbReference type="EMBL" id="MDX5040055.1"/>
    </source>
</evidence>
<protein>
    <submittedName>
        <fullName evidence="1">Nucleotidyl transferase AbiEii/AbiGii toxin family protein</fullName>
    </submittedName>
</protein>
<dbReference type="Gene3D" id="3.10.450.620">
    <property type="entry name" value="JHP933, nucleotidyltransferase-like core domain"/>
    <property type="match status" value="1"/>
</dbReference>
<comment type="caution">
    <text evidence="1">The sequence shown here is derived from an EMBL/GenBank/DDBJ whole genome shotgun (WGS) entry which is preliminary data.</text>
</comment>